<evidence type="ECO:0000313" key="5">
    <source>
        <dbReference type="Proteomes" id="UP000230750"/>
    </source>
</evidence>
<dbReference type="SMART" id="SM00454">
    <property type="entry name" value="SAM"/>
    <property type="match status" value="1"/>
</dbReference>
<evidence type="ECO:0000259" key="3">
    <source>
        <dbReference type="PROSITE" id="PS50200"/>
    </source>
</evidence>
<dbReference type="PANTHER" id="PTHR12573:SF4">
    <property type="entry name" value="AT09986P-RELATED"/>
    <property type="match status" value="1"/>
</dbReference>
<dbReference type="InterPro" id="IPR029071">
    <property type="entry name" value="Ubiquitin-like_domsf"/>
</dbReference>
<feature type="compositionally biased region" description="Basic and acidic residues" evidence="1">
    <location>
        <begin position="350"/>
        <end position="362"/>
    </location>
</feature>
<organism evidence="4 5">
    <name type="scientific">Stichopus japonicus</name>
    <name type="common">Sea cucumber</name>
    <dbReference type="NCBI Taxonomy" id="307972"/>
    <lineage>
        <taxon>Eukaryota</taxon>
        <taxon>Metazoa</taxon>
        <taxon>Echinodermata</taxon>
        <taxon>Eleutherozoa</taxon>
        <taxon>Echinozoa</taxon>
        <taxon>Holothuroidea</taxon>
        <taxon>Aspidochirotacea</taxon>
        <taxon>Aspidochirotida</taxon>
        <taxon>Stichopodidae</taxon>
        <taxon>Apostichopus</taxon>
    </lineage>
</organism>
<dbReference type="PROSITE" id="PS50200">
    <property type="entry name" value="RA"/>
    <property type="match status" value="1"/>
</dbReference>
<proteinExistence type="predicted"/>
<dbReference type="GO" id="GO:0007165">
    <property type="term" value="P:signal transduction"/>
    <property type="evidence" value="ECO:0007669"/>
    <property type="project" value="InterPro"/>
</dbReference>
<dbReference type="InterPro" id="IPR013761">
    <property type="entry name" value="SAM/pointed_sf"/>
</dbReference>
<comment type="caution">
    <text evidence="4">The sequence shown here is derived from an EMBL/GenBank/DDBJ whole genome shotgun (WGS) entry which is preliminary data.</text>
</comment>
<dbReference type="SMART" id="SM00314">
    <property type="entry name" value="RA"/>
    <property type="match status" value="1"/>
</dbReference>
<feature type="domain" description="Ras-associating" evidence="3">
    <location>
        <begin position="405"/>
        <end position="482"/>
    </location>
</feature>
<keyword evidence="5" id="KW-1185">Reference proteome</keyword>
<evidence type="ECO:0000259" key="2">
    <source>
        <dbReference type="PROSITE" id="PS50105"/>
    </source>
</evidence>
<feature type="region of interest" description="Disordered" evidence="1">
    <location>
        <begin position="338"/>
        <end position="369"/>
    </location>
</feature>
<feature type="region of interest" description="Disordered" evidence="1">
    <location>
        <begin position="939"/>
        <end position="959"/>
    </location>
</feature>
<dbReference type="SUPFAM" id="SSF54236">
    <property type="entry name" value="Ubiquitin-like"/>
    <property type="match status" value="1"/>
</dbReference>
<reference evidence="4 5" key="1">
    <citation type="journal article" date="2017" name="PLoS Biol.">
        <title>The sea cucumber genome provides insights into morphological evolution and visceral regeneration.</title>
        <authorList>
            <person name="Zhang X."/>
            <person name="Sun L."/>
            <person name="Yuan J."/>
            <person name="Sun Y."/>
            <person name="Gao Y."/>
            <person name="Zhang L."/>
            <person name="Li S."/>
            <person name="Dai H."/>
            <person name="Hamel J.F."/>
            <person name="Liu C."/>
            <person name="Yu Y."/>
            <person name="Liu S."/>
            <person name="Lin W."/>
            <person name="Guo K."/>
            <person name="Jin S."/>
            <person name="Xu P."/>
            <person name="Storey K.B."/>
            <person name="Huan P."/>
            <person name="Zhang T."/>
            <person name="Zhou Y."/>
            <person name="Zhang J."/>
            <person name="Lin C."/>
            <person name="Li X."/>
            <person name="Xing L."/>
            <person name="Huo D."/>
            <person name="Sun M."/>
            <person name="Wang L."/>
            <person name="Mercier A."/>
            <person name="Li F."/>
            <person name="Yang H."/>
            <person name="Xiang J."/>
        </authorList>
    </citation>
    <scope>NUCLEOTIDE SEQUENCE [LARGE SCALE GENOMIC DNA]</scope>
    <source>
        <strain evidence="4">Shaxun</strain>
        <tissue evidence="4">Muscle</tissue>
    </source>
</reference>
<feature type="compositionally biased region" description="Basic and acidic residues" evidence="1">
    <location>
        <begin position="229"/>
        <end position="251"/>
    </location>
</feature>
<feature type="region of interest" description="Disordered" evidence="1">
    <location>
        <begin position="1"/>
        <end position="86"/>
    </location>
</feature>
<feature type="domain" description="SAM" evidence="2">
    <location>
        <begin position="135"/>
        <end position="198"/>
    </location>
</feature>
<dbReference type="InterPro" id="IPR000159">
    <property type="entry name" value="RA_dom"/>
</dbReference>
<evidence type="ECO:0000256" key="1">
    <source>
        <dbReference type="SAM" id="MobiDB-lite"/>
    </source>
</evidence>
<evidence type="ECO:0008006" key="6">
    <source>
        <dbReference type="Google" id="ProtNLM"/>
    </source>
</evidence>
<feature type="compositionally biased region" description="Low complexity" evidence="1">
    <location>
        <begin position="12"/>
        <end position="29"/>
    </location>
</feature>
<feature type="compositionally biased region" description="Polar residues" evidence="1">
    <location>
        <begin position="942"/>
        <end position="951"/>
    </location>
</feature>
<dbReference type="EMBL" id="MRZV01001025">
    <property type="protein sequence ID" value="PIK41371.1"/>
    <property type="molecule type" value="Genomic_DNA"/>
</dbReference>
<accession>A0A2G8K031</accession>
<protein>
    <recommendedName>
        <fullName evidence="6">PDZ domain-containing protein</fullName>
    </recommendedName>
</protein>
<dbReference type="Pfam" id="PF00788">
    <property type="entry name" value="RA"/>
    <property type="match status" value="1"/>
</dbReference>
<evidence type="ECO:0000313" key="4">
    <source>
        <dbReference type="EMBL" id="PIK41371.1"/>
    </source>
</evidence>
<dbReference type="InterPro" id="IPR001660">
    <property type="entry name" value="SAM"/>
</dbReference>
<dbReference type="Gene3D" id="1.10.150.50">
    <property type="entry name" value="Transcription Factor, Ets-1"/>
    <property type="match status" value="1"/>
</dbReference>
<dbReference type="Gene3D" id="3.10.20.90">
    <property type="entry name" value="Phosphatidylinositol 3-kinase Catalytic Subunit, Chain A, domain 1"/>
    <property type="match status" value="2"/>
</dbReference>
<name>A0A2G8K031_STIJA</name>
<dbReference type="PANTHER" id="PTHR12573">
    <property type="entry name" value="AT09986P-RELATED"/>
    <property type="match status" value="1"/>
</dbReference>
<dbReference type="Pfam" id="PF07647">
    <property type="entry name" value="SAM_2"/>
    <property type="match status" value="1"/>
</dbReference>
<dbReference type="Proteomes" id="UP000230750">
    <property type="component" value="Unassembled WGS sequence"/>
</dbReference>
<feature type="compositionally biased region" description="Polar residues" evidence="1">
    <location>
        <begin position="54"/>
        <end position="83"/>
    </location>
</feature>
<dbReference type="OrthoDB" id="449487at2759"/>
<dbReference type="SUPFAM" id="SSF47769">
    <property type="entry name" value="SAM/Pointed domain"/>
    <property type="match status" value="1"/>
</dbReference>
<dbReference type="CDD" id="cd09487">
    <property type="entry name" value="SAM_superfamily"/>
    <property type="match status" value="1"/>
</dbReference>
<gene>
    <name evidence="4" type="ORF">BSL78_21781</name>
</gene>
<dbReference type="AlphaFoldDB" id="A0A2G8K031"/>
<feature type="region of interest" description="Disordered" evidence="1">
    <location>
        <begin position="229"/>
        <end position="253"/>
    </location>
</feature>
<dbReference type="STRING" id="307972.A0A2G8K031"/>
<dbReference type="PROSITE" id="PS50105">
    <property type="entry name" value="SAM_DOMAIN"/>
    <property type="match status" value="1"/>
</dbReference>
<sequence>MFGFKKKKKTGGESNLSSTSNSPASSVVSLEKKPSKVSSLKLPFGRKSNKNKSETGSISSSDTQVSHGVTKQDLQNGTTNKPSNLPPGYIVLGKLASDLEALQVRKDSKEKAEEPVGVADKDVVKSYKLKATEDWGEEEVLAWLKDNDLAYFVELFDGCDIDGDYLLQVTEEDLVDLEVDDTELRKRLLLAVNDLINMQEEDDVDLSLPGLEDGESGSEWESVDEFDGYDKKAKNGHKTDQPKSGKARDHQITGSKLKNVDMSLLDQMKMYSSEDRERFLSSLYDATNPNNNPLLLSSIDEASEYEKQKYLAAVTVMQSPSPRVQLIPADPEETERAVHQDSMCSTGSESDSRGSWRRDGNGKKKKRGSFTKLRDALSGMSKNPSLVRVWTDIGAAKDKPVRLKLEIEESDKAKDLINLCLESLNMVEDPRLYCISEVCVADDKDHSTVTDREMDDNESPLKVRKNWRESLSGHFELRQRTAQGGVIKLVLKLPDEKPKGKLVAMSLSTPAHELIPLALMKYGLSDANAKDFCLLEVDGKGDLNDVDEETLLLQQESHAYVLCKKVSKDELMAITNESKAEAEQDPDKTDLSSLLESKTDSSSLLMSAQSFDTLAVTVGDEKLNQLEKEMASIEKSLQTRIGRSASWCINVKHNSDRKMGSPSRSQELADSKDEKLKLLEEENRKLKERLKGVDSMEEVFNKLKVTLRRLNTENNLKLLERRRAANPDLDSLPRDLAAPMFQLEGVTQEVEAKQAKIENLKRETPHPNMDTENDNYLVQLEEANLVALKLEQTRLLCTMEVAMADYQMSCAKRKELAESRSLITILPPNKEFVIVTAIVNAGAEGYQFELGNSGNRKGIYISKCGPEDTMRLGDRVIEINNHSTFVSSVAEGNTKLNSTSKVKLVLLREKEEEDAIDTLNAKNKALLLEITQLKLALDTARNESSSPNNDQNHQKEQRDLSSILENLDDDVPLWEAIKSHTKSEILQVFQEEVQEANRQKQYLDQLYTLMLERAPELLEEMEQDFEASEISGDEEFC</sequence>
<feature type="region of interest" description="Disordered" evidence="1">
    <location>
        <begin position="653"/>
        <end position="672"/>
    </location>
</feature>